<gene>
    <name evidence="5" type="ORF">BD847_2936</name>
</gene>
<dbReference type="AlphaFoldDB" id="A0A3D9FTC1"/>
<keyword evidence="2 5" id="KW-0238">DNA-binding</keyword>
<feature type="domain" description="HTH araC/xylS-type" evidence="4">
    <location>
        <begin position="196"/>
        <end position="294"/>
    </location>
</feature>
<organism evidence="5 6">
    <name type="scientific">Flavobacterium cutihirudinis</name>
    <dbReference type="NCBI Taxonomy" id="1265740"/>
    <lineage>
        <taxon>Bacteria</taxon>
        <taxon>Pseudomonadati</taxon>
        <taxon>Bacteroidota</taxon>
        <taxon>Flavobacteriia</taxon>
        <taxon>Flavobacteriales</taxon>
        <taxon>Flavobacteriaceae</taxon>
        <taxon>Flavobacterium</taxon>
    </lineage>
</organism>
<name>A0A3D9FTC1_9FLAO</name>
<dbReference type="SMART" id="SM00342">
    <property type="entry name" value="HTH_ARAC"/>
    <property type="match status" value="1"/>
</dbReference>
<evidence type="ECO:0000313" key="6">
    <source>
        <dbReference type="Proteomes" id="UP000257004"/>
    </source>
</evidence>
<dbReference type="Pfam" id="PF02311">
    <property type="entry name" value="AraC_binding"/>
    <property type="match status" value="1"/>
</dbReference>
<dbReference type="Pfam" id="PF12833">
    <property type="entry name" value="HTH_18"/>
    <property type="match status" value="1"/>
</dbReference>
<sequence length="300" mass="35018">MKNFKIRDGFQGEKLISLPDTVWKKAIKENPVLANLYITHIGYFPKAAYHYRARKNGCADNILIYCVRGKGWYTVKGTKFEVGVNDYFIIPATKEATSYGADEKDPWTIYWIHFSGSDMNTFNRSFNIGLYDGPQQITLNEKGLELWETMYRNLEMGYGIENLNKTNLCLYHFVSTFLYPDKNLNERRQDEKDLITNTIAFMRGKLADKLTLEDLANMNKLSASHFSTLFRKSTGMSPLDYFIHLKLQHACLLLLTTEIKIKYIAADLGYHDPYYFSRLFKKYMKISPVQYRFSELSKHL</sequence>
<dbReference type="InterPro" id="IPR003313">
    <property type="entry name" value="AraC-bd"/>
</dbReference>
<evidence type="ECO:0000256" key="2">
    <source>
        <dbReference type="ARBA" id="ARBA00023125"/>
    </source>
</evidence>
<dbReference type="InterPro" id="IPR009057">
    <property type="entry name" value="Homeodomain-like_sf"/>
</dbReference>
<reference evidence="5 6" key="1">
    <citation type="submission" date="2018-07" db="EMBL/GenBank/DDBJ databases">
        <title>Genomic Encyclopedia of Archaeal and Bacterial Type Strains, Phase II (KMG-II): from individual species to whole genera.</title>
        <authorList>
            <person name="Goeker M."/>
        </authorList>
    </citation>
    <scope>NUCLEOTIDE SEQUENCE [LARGE SCALE GENOMIC DNA]</scope>
    <source>
        <strain evidence="5 6">DSM 25795</strain>
    </source>
</reference>
<dbReference type="PROSITE" id="PS00041">
    <property type="entry name" value="HTH_ARAC_FAMILY_1"/>
    <property type="match status" value="1"/>
</dbReference>
<comment type="caution">
    <text evidence="5">The sequence shown here is derived from an EMBL/GenBank/DDBJ whole genome shotgun (WGS) entry which is preliminary data.</text>
</comment>
<evidence type="ECO:0000256" key="1">
    <source>
        <dbReference type="ARBA" id="ARBA00023015"/>
    </source>
</evidence>
<dbReference type="OrthoDB" id="9813413at2"/>
<dbReference type="GO" id="GO:0043565">
    <property type="term" value="F:sequence-specific DNA binding"/>
    <property type="evidence" value="ECO:0007669"/>
    <property type="project" value="InterPro"/>
</dbReference>
<accession>A0A3D9FTC1</accession>
<dbReference type="CDD" id="cd06986">
    <property type="entry name" value="cupin_MmsR-like_N"/>
    <property type="match status" value="1"/>
</dbReference>
<keyword evidence="3" id="KW-0804">Transcription</keyword>
<keyword evidence="6" id="KW-1185">Reference proteome</keyword>
<dbReference type="PANTHER" id="PTHR43280:SF30">
    <property type="entry name" value="MMSAB OPERON REGULATORY PROTEIN"/>
    <property type="match status" value="1"/>
</dbReference>
<proteinExistence type="predicted"/>
<dbReference type="InterPro" id="IPR018060">
    <property type="entry name" value="HTH_AraC"/>
</dbReference>
<protein>
    <submittedName>
        <fullName evidence="5">AraC-like DNA-binding protein</fullName>
    </submittedName>
</protein>
<dbReference type="SUPFAM" id="SSF46689">
    <property type="entry name" value="Homeodomain-like"/>
    <property type="match status" value="2"/>
</dbReference>
<dbReference type="Proteomes" id="UP000257004">
    <property type="component" value="Unassembled WGS sequence"/>
</dbReference>
<dbReference type="PANTHER" id="PTHR43280">
    <property type="entry name" value="ARAC-FAMILY TRANSCRIPTIONAL REGULATOR"/>
    <property type="match status" value="1"/>
</dbReference>
<evidence type="ECO:0000256" key="3">
    <source>
        <dbReference type="ARBA" id="ARBA00023163"/>
    </source>
</evidence>
<dbReference type="GO" id="GO:0003700">
    <property type="term" value="F:DNA-binding transcription factor activity"/>
    <property type="evidence" value="ECO:0007669"/>
    <property type="project" value="InterPro"/>
</dbReference>
<evidence type="ECO:0000313" key="5">
    <source>
        <dbReference type="EMBL" id="RED23862.1"/>
    </source>
</evidence>
<dbReference type="InterPro" id="IPR037923">
    <property type="entry name" value="HTH-like"/>
</dbReference>
<evidence type="ECO:0000259" key="4">
    <source>
        <dbReference type="PROSITE" id="PS01124"/>
    </source>
</evidence>
<dbReference type="Gene3D" id="1.10.10.60">
    <property type="entry name" value="Homeodomain-like"/>
    <property type="match status" value="2"/>
</dbReference>
<dbReference type="PROSITE" id="PS01124">
    <property type="entry name" value="HTH_ARAC_FAMILY_2"/>
    <property type="match status" value="1"/>
</dbReference>
<dbReference type="SUPFAM" id="SSF51215">
    <property type="entry name" value="Regulatory protein AraC"/>
    <property type="match status" value="1"/>
</dbReference>
<dbReference type="InterPro" id="IPR018062">
    <property type="entry name" value="HTH_AraC-typ_CS"/>
</dbReference>
<dbReference type="EMBL" id="QRDQ01000009">
    <property type="protein sequence ID" value="RED23862.1"/>
    <property type="molecule type" value="Genomic_DNA"/>
</dbReference>
<dbReference type="RefSeq" id="WP_115888930.1">
    <property type="nucleotide sequence ID" value="NZ_QRDQ01000009.1"/>
</dbReference>
<dbReference type="Gene3D" id="2.60.120.280">
    <property type="entry name" value="Regulatory protein AraC"/>
    <property type="match status" value="1"/>
</dbReference>
<keyword evidence="1" id="KW-0805">Transcription regulation</keyword>